<dbReference type="Proteomes" id="UP000319619">
    <property type="component" value="Unassembled WGS sequence"/>
</dbReference>
<sequence length="332" mass="37514">MQIRDNDTELIYGLLKSICEWALEKGYTDISAMKNLTKLAMIDVCMDKHKDKPPTVAQIASVMDLGLSLRTVQRGLNEIDDLNDVSDRLIRIPQVLRIVLAKLTAGPKTLEDIHREVSYLIHAPESLQLKAIKSILNGLISSNIVTKIETSRTVKYELLENQISLVNLRDKSAKMLGMAAFMEAYFNIDSEPCIVSFNSTPTEAKRIQKLINMRLIKIGTELEKTSEQCEDRKPFYYGFGSASHLNTNEDSHLSKLILEVLWLRSIDPKSPSMARTHWYYLSPQNAELVYSQVIEFIDEKVSSAVQASSEEQTKPFFIVFSKAAHGFTAIPN</sequence>
<accession>A0A532V132</accession>
<evidence type="ECO:0000313" key="1">
    <source>
        <dbReference type="EMBL" id="TKJ40832.1"/>
    </source>
</evidence>
<comment type="caution">
    <text evidence="1">The sequence shown here is derived from an EMBL/GenBank/DDBJ whole genome shotgun (WGS) entry which is preliminary data.</text>
</comment>
<dbReference type="AlphaFoldDB" id="A0A532V132"/>
<evidence type="ECO:0000313" key="2">
    <source>
        <dbReference type="Proteomes" id="UP000319619"/>
    </source>
</evidence>
<organism evidence="1 2">
    <name type="scientific">candidate division LCP-89 bacterium B3_LCP</name>
    <dbReference type="NCBI Taxonomy" id="2012998"/>
    <lineage>
        <taxon>Bacteria</taxon>
        <taxon>Pseudomonadati</taxon>
        <taxon>Bacteria division LCP-89</taxon>
    </lineage>
</organism>
<dbReference type="EMBL" id="NJBN01000004">
    <property type="protein sequence ID" value="TKJ40832.1"/>
    <property type="molecule type" value="Genomic_DNA"/>
</dbReference>
<proteinExistence type="predicted"/>
<reference evidence="1 2" key="1">
    <citation type="submission" date="2017-06" db="EMBL/GenBank/DDBJ databases">
        <title>Novel microbial phyla capable of carbon fixation and sulfur reduction in deep-sea sediments.</title>
        <authorList>
            <person name="Huang J."/>
            <person name="Baker B."/>
            <person name="Wang Y."/>
        </authorList>
    </citation>
    <scope>NUCLEOTIDE SEQUENCE [LARGE SCALE GENOMIC DNA]</scope>
    <source>
        <strain evidence="1">B3_LCP</strain>
    </source>
</reference>
<name>A0A532V132_UNCL8</name>
<gene>
    <name evidence="1" type="ORF">CEE37_07675</name>
</gene>
<protein>
    <submittedName>
        <fullName evidence="1">Uncharacterized protein</fullName>
    </submittedName>
</protein>